<reference evidence="1 2" key="1">
    <citation type="journal article" date="2020" name="Nature">
        <title>Six reference-quality genomes reveal evolution of bat adaptations.</title>
        <authorList>
            <person name="Jebb D."/>
            <person name="Huang Z."/>
            <person name="Pippel M."/>
            <person name="Hughes G.M."/>
            <person name="Lavrichenko K."/>
            <person name="Devanna P."/>
            <person name="Winkler S."/>
            <person name="Jermiin L.S."/>
            <person name="Skirmuntt E.C."/>
            <person name="Katzourakis A."/>
            <person name="Burkitt-Gray L."/>
            <person name="Ray D.A."/>
            <person name="Sullivan K.A.M."/>
            <person name="Roscito J.G."/>
            <person name="Kirilenko B.M."/>
            <person name="Davalos L.M."/>
            <person name="Corthals A.P."/>
            <person name="Power M.L."/>
            <person name="Jones G."/>
            <person name="Ransome R.D."/>
            <person name="Dechmann D.K.N."/>
            <person name="Locatelli A.G."/>
            <person name="Puechmaille S.J."/>
            <person name="Fedrigo O."/>
            <person name="Jarvis E.D."/>
            <person name="Hiller M."/>
            <person name="Vernes S.C."/>
            <person name="Myers E.W."/>
            <person name="Teeling E.C."/>
        </authorList>
    </citation>
    <scope>NUCLEOTIDE SEQUENCE [LARGE SCALE GENOMIC DNA]</scope>
    <source>
        <strain evidence="1">MMyoMyo1</strain>
        <tissue evidence="1">Flight muscle</tissue>
    </source>
</reference>
<sequence length="136" mass="15295">MLSTNSKVGIAASHLRDIDWNLQKSTLVLKLPLGFLFLAGYWKTKDSERTLTFLLSCLRDSDGKTCFRKEPRHNCLSIGQGGPGLLTRSLASHCFWVAEQKIHLPCVFCFSSITFNHSFSLLKSKTLFSPFLLSPK</sequence>
<organism evidence="1 2">
    <name type="scientific">Myotis myotis</name>
    <name type="common">Greater mouse-eared bat</name>
    <name type="synonym">Vespertilio myotis</name>
    <dbReference type="NCBI Taxonomy" id="51298"/>
    <lineage>
        <taxon>Eukaryota</taxon>
        <taxon>Metazoa</taxon>
        <taxon>Chordata</taxon>
        <taxon>Craniata</taxon>
        <taxon>Vertebrata</taxon>
        <taxon>Euteleostomi</taxon>
        <taxon>Mammalia</taxon>
        <taxon>Eutheria</taxon>
        <taxon>Laurasiatheria</taxon>
        <taxon>Chiroptera</taxon>
        <taxon>Yangochiroptera</taxon>
        <taxon>Vespertilionidae</taxon>
        <taxon>Myotis</taxon>
    </lineage>
</organism>
<gene>
    <name evidence="1" type="ORF">mMyoMyo1_012167</name>
</gene>
<dbReference type="EMBL" id="JABWUV010000008">
    <property type="protein sequence ID" value="KAF6336985.1"/>
    <property type="molecule type" value="Genomic_DNA"/>
</dbReference>
<keyword evidence="2" id="KW-1185">Reference proteome</keyword>
<evidence type="ECO:0000313" key="1">
    <source>
        <dbReference type="EMBL" id="KAF6336985.1"/>
    </source>
</evidence>
<protein>
    <submittedName>
        <fullName evidence="1">Uncharacterized protein</fullName>
    </submittedName>
</protein>
<name>A0A7J7WHS4_MYOMY</name>
<comment type="caution">
    <text evidence="1">The sequence shown here is derived from an EMBL/GenBank/DDBJ whole genome shotgun (WGS) entry which is preliminary data.</text>
</comment>
<evidence type="ECO:0000313" key="2">
    <source>
        <dbReference type="Proteomes" id="UP000527355"/>
    </source>
</evidence>
<dbReference type="AlphaFoldDB" id="A0A7J7WHS4"/>
<accession>A0A7J7WHS4</accession>
<dbReference type="Proteomes" id="UP000527355">
    <property type="component" value="Unassembled WGS sequence"/>
</dbReference>
<proteinExistence type="predicted"/>